<keyword evidence="1" id="KW-1133">Transmembrane helix</keyword>
<keyword evidence="1" id="KW-0472">Membrane</keyword>
<dbReference type="Proteomes" id="UP001295469">
    <property type="component" value="Chromosome C05"/>
</dbReference>
<evidence type="ECO:0000313" key="2">
    <source>
        <dbReference type="EMBL" id="CAF1924695.1"/>
    </source>
</evidence>
<name>A0A816KFM3_BRANA</name>
<dbReference type="EMBL" id="HG994369">
    <property type="protein sequence ID" value="CAF1924695.1"/>
    <property type="molecule type" value="Genomic_DNA"/>
</dbReference>
<evidence type="ECO:0000256" key="1">
    <source>
        <dbReference type="SAM" id="Phobius"/>
    </source>
</evidence>
<gene>
    <name evidence="2" type="ORF">DARMORV10_C05P08620.1</name>
</gene>
<feature type="transmembrane region" description="Helical" evidence="1">
    <location>
        <begin position="116"/>
        <end position="137"/>
    </location>
</feature>
<sequence length="139" mass="15887">MKPQLLMKSPELLFCTAWNGGVDLFQSCGWQVCLFCSCCKLHLVWQSRPDFRTLTVFSDSKTLAMLLNSRITLEADTLANATLFKLLNSPIYILLFIILVKIRSNNYLHFQVRSSLLLLVYFIAFDLVLCLPLGMFANN</sequence>
<protein>
    <submittedName>
        <fullName evidence="2">(rape) hypothetical protein</fullName>
    </submittedName>
</protein>
<reference evidence="2" key="1">
    <citation type="submission" date="2021-01" db="EMBL/GenBank/DDBJ databases">
        <authorList>
            <consortium name="Genoscope - CEA"/>
            <person name="William W."/>
        </authorList>
    </citation>
    <scope>NUCLEOTIDE SEQUENCE</scope>
</reference>
<keyword evidence="1" id="KW-0812">Transmembrane</keyword>
<proteinExistence type="predicted"/>
<accession>A0A816KFM3</accession>
<dbReference type="AlphaFoldDB" id="A0A816KFM3"/>
<organism evidence="2">
    <name type="scientific">Brassica napus</name>
    <name type="common">Rape</name>
    <dbReference type="NCBI Taxonomy" id="3708"/>
    <lineage>
        <taxon>Eukaryota</taxon>
        <taxon>Viridiplantae</taxon>
        <taxon>Streptophyta</taxon>
        <taxon>Embryophyta</taxon>
        <taxon>Tracheophyta</taxon>
        <taxon>Spermatophyta</taxon>
        <taxon>Magnoliopsida</taxon>
        <taxon>eudicotyledons</taxon>
        <taxon>Gunneridae</taxon>
        <taxon>Pentapetalae</taxon>
        <taxon>rosids</taxon>
        <taxon>malvids</taxon>
        <taxon>Brassicales</taxon>
        <taxon>Brassicaceae</taxon>
        <taxon>Brassiceae</taxon>
        <taxon>Brassica</taxon>
    </lineage>
</organism>
<feature type="transmembrane region" description="Helical" evidence="1">
    <location>
        <begin position="86"/>
        <end position="104"/>
    </location>
</feature>